<keyword evidence="7 9" id="KW-0406">Ion transport</keyword>
<keyword evidence="5 9" id="KW-0375">Hydrogen ion transport</keyword>
<gene>
    <name evidence="11" type="ORF">TPC1_13449</name>
</gene>
<evidence type="ECO:0000256" key="4">
    <source>
        <dbReference type="ARBA" id="ARBA00022692"/>
    </source>
</evidence>
<evidence type="ECO:0000256" key="3">
    <source>
        <dbReference type="ARBA" id="ARBA00022448"/>
    </source>
</evidence>
<evidence type="ECO:0000313" key="11">
    <source>
        <dbReference type="EMBL" id="JAP94041.1"/>
    </source>
</evidence>
<keyword evidence="6 9" id="KW-1133">Transmembrane helix</keyword>
<keyword evidence="4 9" id="KW-0812">Transmembrane</keyword>
<dbReference type="Pfam" id="PF00137">
    <property type="entry name" value="ATP-synt_C"/>
    <property type="match status" value="2"/>
</dbReference>
<dbReference type="InterPro" id="IPR002379">
    <property type="entry name" value="ATPase_proteolipid_c-like_dom"/>
</dbReference>
<evidence type="ECO:0000256" key="7">
    <source>
        <dbReference type="ARBA" id="ARBA00023065"/>
    </source>
</evidence>
<evidence type="ECO:0000256" key="1">
    <source>
        <dbReference type="ARBA" id="ARBA00004141"/>
    </source>
</evidence>
<dbReference type="PRINTS" id="PR00122">
    <property type="entry name" value="VACATPASE"/>
</dbReference>
<dbReference type="FunFam" id="1.20.120.610:FF:000001">
    <property type="entry name" value="V-type proton ATPase proteolipid subunit"/>
    <property type="match status" value="1"/>
</dbReference>
<dbReference type="NCBIfam" id="TIGR01100">
    <property type="entry name" value="V_ATP_synt_C"/>
    <property type="match status" value="1"/>
</dbReference>
<feature type="transmembrane region" description="Helical" evidence="9">
    <location>
        <begin position="142"/>
        <end position="169"/>
    </location>
</feature>
<evidence type="ECO:0000256" key="2">
    <source>
        <dbReference type="ARBA" id="ARBA00007296"/>
    </source>
</evidence>
<evidence type="ECO:0000259" key="10">
    <source>
        <dbReference type="Pfam" id="PF00137"/>
    </source>
</evidence>
<evidence type="ECO:0000256" key="8">
    <source>
        <dbReference type="ARBA" id="ARBA00023136"/>
    </source>
</evidence>
<dbReference type="InterPro" id="IPR000245">
    <property type="entry name" value="ATPase_proteolipid_csu"/>
</dbReference>
<organism evidence="11">
    <name type="scientific">Trepomonas sp. PC1</name>
    <dbReference type="NCBI Taxonomy" id="1076344"/>
    <lineage>
        <taxon>Eukaryota</taxon>
        <taxon>Metamonada</taxon>
        <taxon>Diplomonadida</taxon>
        <taxon>Hexamitidae</taxon>
        <taxon>Hexamitinae</taxon>
        <taxon>Trepomonas</taxon>
    </lineage>
</organism>
<sequence length="182" mass="18591">TNYAPDMATLLARCPYTSSFYSFLGIAIAIGLACLGSAYGTAKAGKGVVAAGVMKPQQAMKNSLPVIMAGILGIYGLIIGIVISTTMGGKMNAGAEKTYSLYDAFAHLSSGISVGLSSLAAGIAIGISGNAGARANARNPKLFVVMLLILVFGEALALYGVILGLIIVFSGPTVDYCQFKPK</sequence>
<protein>
    <recommendedName>
        <fullName evidence="9">V-type proton ATPase proteolipid subunit</fullName>
    </recommendedName>
</protein>
<name>A0A146KF32_9EUKA</name>
<evidence type="ECO:0000256" key="6">
    <source>
        <dbReference type="ARBA" id="ARBA00022989"/>
    </source>
</evidence>
<dbReference type="EMBL" id="GDID01002565">
    <property type="protein sequence ID" value="JAP94041.1"/>
    <property type="molecule type" value="Transcribed_RNA"/>
</dbReference>
<dbReference type="CDD" id="cd18175">
    <property type="entry name" value="ATP-synt_Vo_c_ATP6C_rpt1"/>
    <property type="match status" value="1"/>
</dbReference>
<evidence type="ECO:0000256" key="5">
    <source>
        <dbReference type="ARBA" id="ARBA00022781"/>
    </source>
</evidence>
<dbReference type="SUPFAM" id="SSF81333">
    <property type="entry name" value="F1F0 ATP synthase subunit C"/>
    <property type="match status" value="2"/>
</dbReference>
<keyword evidence="3 9" id="KW-0813">Transport</keyword>
<feature type="transmembrane region" description="Helical" evidence="9">
    <location>
        <begin position="63"/>
        <end position="84"/>
    </location>
</feature>
<feature type="transmembrane region" description="Helical" evidence="9">
    <location>
        <begin position="104"/>
        <end position="130"/>
    </location>
</feature>
<dbReference type="GO" id="GO:0005774">
    <property type="term" value="C:vacuolar membrane"/>
    <property type="evidence" value="ECO:0007669"/>
    <property type="project" value="UniProtKB-SubCell"/>
</dbReference>
<dbReference type="CDD" id="cd18176">
    <property type="entry name" value="ATP-synt_Vo_c_ATP6C_rpt2"/>
    <property type="match status" value="1"/>
</dbReference>
<feature type="domain" description="V-ATPase proteolipid subunit C-like" evidence="10">
    <location>
        <begin position="24"/>
        <end position="83"/>
    </location>
</feature>
<dbReference type="GO" id="GO:0033179">
    <property type="term" value="C:proton-transporting V-type ATPase, V0 domain"/>
    <property type="evidence" value="ECO:0007669"/>
    <property type="project" value="InterPro"/>
</dbReference>
<reference evidence="11" key="1">
    <citation type="submission" date="2015-07" db="EMBL/GenBank/DDBJ databases">
        <title>Adaptation to a free-living lifestyle via gene acquisitions in the diplomonad Trepomonas sp. PC1.</title>
        <authorList>
            <person name="Xu F."/>
            <person name="Jerlstrom-Hultqvist J."/>
            <person name="Kolisko M."/>
            <person name="Simpson A.G.B."/>
            <person name="Roger A.J."/>
            <person name="Svard S.G."/>
            <person name="Andersson J.O."/>
        </authorList>
    </citation>
    <scope>NUCLEOTIDE SEQUENCE</scope>
    <source>
        <strain evidence="11">PC1</strain>
    </source>
</reference>
<evidence type="ECO:0000256" key="9">
    <source>
        <dbReference type="RuleBase" id="RU363060"/>
    </source>
</evidence>
<keyword evidence="9" id="KW-0926">Vacuole</keyword>
<dbReference type="AlphaFoldDB" id="A0A146KF32"/>
<dbReference type="GO" id="GO:0046961">
    <property type="term" value="F:proton-transporting ATPase activity, rotational mechanism"/>
    <property type="evidence" value="ECO:0007669"/>
    <property type="project" value="InterPro"/>
</dbReference>
<feature type="non-terminal residue" evidence="11">
    <location>
        <position position="1"/>
    </location>
</feature>
<feature type="transmembrane region" description="Helical" evidence="9">
    <location>
        <begin position="20"/>
        <end position="42"/>
    </location>
</feature>
<dbReference type="PANTHER" id="PTHR10263">
    <property type="entry name" value="V-TYPE PROTON ATPASE PROTEOLIPID SUBUNIT"/>
    <property type="match status" value="1"/>
</dbReference>
<comment type="subcellular location">
    <subcellularLocation>
        <location evidence="1">Membrane</location>
        <topology evidence="1">Multi-pass membrane protein</topology>
    </subcellularLocation>
    <subcellularLocation>
        <location evidence="9">Vacuole membrane</location>
        <topology evidence="9">Multi-pass membrane protein</topology>
    </subcellularLocation>
</comment>
<dbReference type="InterPro" id="IPR035921">
    <property type="entry name" value="F/V-ATP_Csub_sf"/>
</dbReference>
<feature type="domain" description="V-ATPase proteolipid subunit C-like" evidence="10">
    <location>
        <begin position="109"/>
        <end position="167"/>
    </location>
</feature>
<accession>A0A146KF32</accession>
<keyword evidence="8 9" id="KW-0472">Membrane</keyword>
<dbReference type="InterPro" id="IPR011555">
    <property type="entry name" value="ATPase_proteolipid_su_C_euk"/>
</dbReference>
<comment type="similarity">
    <text evidence="2 9">Belongs to the V-ATPase proteolipid subunit family.</text>
</comment>
<dbReference type="Gene3D" id="1.20.120.610">
    <property type="entry name" value="lithium bound rotor ring of v- atpase"/>
    <property type="match status" value="1"/>
</dbReference>
<proteinExistence type="inferred from homology"/>